<dbReference type="EMBL" id="JAQJZL010000009">
    <property type="protein sequence ID" value="KAJ6038479.1"/>
    <property type="molecule type" value="Genomic_DNA"/>
</dbReference>
<comment type="subcellular location">
    <subcellularLocation>
        <location evidence="1">Cell membrane</location>
        <topology evidence="1">Multi-pass membrane protein</topology>
    </subcellularLocation>
</comment>
<keyword evidence="3" id="KW-1003">Cell membrane</keyword>
<evidence type="ECO:0000256" key="1">
    <source>
        <dbReference type="ARBA" id="ARBA00004651"/>
    </source>
</evidence>
<evidence type="ECO:0000256" key="2">
    <source>
        <dbReference type="ARBA" id="ARBA00022448"/>
    </source>
</evidence>
<dbReference type="PANTHER" id="PTHR23502">
    <property type="entry name" value="MAJOR FACILITATOR SUPERFAMILY"/>
    <property type="match status" value="1"/>
</dbReference>
<evidence type="ECO:0000256" key="4">
    <source>
        <dbReference type="ARBA" id="ARBA00022692"/>
    </source>
</evidence>
<keyword evidence="6 7" id="KW-0472">Membrane</keyword>
<evidence type="ECO:0000256" key="3">
    <source>
        <dbReference type="ARBA" id="ARBA00022475"/>
    </source>
</evidence>
<reference evidence="8" key="1">
    <citation type="journal article" date="2023" name="IMA Fungus">
        <title>Comparative genomic study of the Penicillium genus elucidates a diverse pangenome and 15 lateral gene transfer events.</title>
        <authorList>
            <person name="Petersen C."/>
            <person name="Sorensen T."/>
            <person name="Nielsen M.R."/>
            <person name="Sondergaard T.E."/>
            <person name="Sorensen J.L."/>
            <person name="Fitzpatrick D.A."/>
            <person name="Frisvad J.C."/>
            <person name="Nielsen K.L."/>
        </authorList>
    </citation>
    <scope>NUCLEOTIDE SEQUENCE</scope>
    <source>
        <strain evidence="8">IBT 15450</strain>
    </source>
</reference>
<feature type="transmembrane region" description="Helical" evidence="7">
    <location>
        <begin position="68"/>
        <end position="90"/>
    </location>
</feature>
<comment type="caution">
    <text evidence="8">The sequence shown here is derived from an EMBL/GenBank/DDBJ whole genome shotgun (WGS) entry which is preliminary data.</text>
</comment>
<evidence type="ECO:0000256" key="6">
    <source>
        <dbReference type="ARBA" id="ARBA00023136"/>
    </source>
</evidence>
<dbReference type="Proteomes" id="UP001219568">
    <property type="component" value="Unassembled WGS sequence"/>
</dbReference>
<evidence type="ECO:0000256" key="5">
    <source>
        <dbReference type="ARBA" id="ARBA00022989"/>
    </source>
</evidence>
<protein>
    <submittedName>
        <fullName evidence="8">Uncharacterized protein</fullName>
    </submittedName>
</protein>
<evidence type="ECO:0000313" key="9">
    <source>
        <dbReference type="Proteomes" id="UP001219568"/>
    </source>
</evidence>
<keyword evidence="9" id="KW-1185">Reference proteome</keyword>
<name>A0AAD6N7M7_PENCN</name>
<dbReference type="AlphaFoldDB" id="A0AAD6N7M7"/>
<proteinExistence type="predicted"/>
<gene>
    <name evidence="8" type="ORF">N7460_008250</name>
</gene>
<feature type="transmembrane region" description="Helical" evidence="7">
    <location>
        <begin position="97"/>
        <end position="117"/>
    </location>
</feature>
<keyword evidence="2" id="KW-0813">Transport</keyword>
<accession>A0AAD6N7M7</accession>
<dbReference type="GO" id="GO:0022857">
    <property type="term" value="F:transmembrane transporter activity"/>
    <property type="evidence" value="ECO:0007669"/>
    <property type="project" value="TreeGrafter"/>
</dbReference>
<dbReference type="PANTHER" id="PTHR23502:SF186">
    <property type="entry name" value="MAJOR FACILITATOR SUPERFAMILY (MFS) PROFILE DOMAIN-CONTAINING PROTEIN"/>
    <property type="match status" value="1"/>
</dbReference>
<sequence>MIIGGVLAPTECFGLLVLQIRTSLGFHMSSPEAPWGRGVADRLAGQLNIESSETLTGLNYIIDVSPTYANSAIAANSFFWSWLGAGLPIFALRMLKILGAPWAMTLLGCLTAVYFPVPMAFSSMDERSDHGVNSA</sequence>
<dbReference type="InterPro" id="IPR036259">
    <property type="entry name" value="MFS_trans_sf"/>
</dbReference>
<keyword evidence="4 7" id="KW-0812">Transmembrane</keyword>
<evidence type="ECO:0000256" key="7">
    <source>
        <dbReference type="SAM" id="Phobius"/>
    </source>
</evidence>
<reference evidence="8" key="2">
    <citation type="submission" date="2023-01" db="EMBL/GenBank/DDBJ databases">
        <authorList>
            <person name="Petersen C."/>
        </authorList>
    </citation>
    <scope>NUCLEOTIDE SEQUENCE</scope>
    <source>
        <strain evidence="8">IBT 15450</strain>
    </source>
</reference>
<keyword evidence="5 7" id="KW-1133">Transmembrane helix</keyword>
<dbReference type="GO" id="GO:0005886">
    <property type="term" value="C:plasma membrane"/>
    <property type="evidence" value="ECO:0007669"/>
    <property type="project" value="UniProtKB-SubCell"/>
</dbReference>
<dbReference type="SUPFAM" id="SSF103473">
    <property type="entry name" value="MFS general substrate transporter"/>
    <property type="match status" value="1"/>
</dbReference>
<evidence type="ECO:0000313" key="8">
    <source>
        <dbReference type="EMBL" id="KAJ6038479.1"/>
    </source>
</evidence>
<organism evidence="8 9">
    <name type="scientific">Penicillium canescens</name>
    <dbReference type="NCBI Taxonomy" id="5083"/>
    <lineage>
        <taxon>Eukaryota</taxon>
        <taxon>Fungi</taxon>
        <taxon>Dikarya</taxon>
        <taxon>Ascomycota</taxon>
        <taxon>Pezizomycotina</taxon>
        <taxon>Eurotiomycetes</taxon>
        <taxon>Eurotiomycetidae</taxon>
        <taxon>Eurotiales</taxon>
        <taxon>Aspergillaceae</taxon>
        <taxon>Penicillium</taxon>
    </lineage>
</organism>